<evidence type="ECO:0000259" key="3">
    <source>
        <dbReference type="Pfam" id="PF12697"/>
    </source>
</evidence>
<dbReference type="EMBL" id="JAVUPU010000004">
    <property type="protein sequence ID" value="MDT9599256.1"/>
    <property type="molecule type" value="Genomic_DNA"/>
</dbReference>
<organism evidence="4 5">
    <name type="scientific">Sphingosinicella rhizophila</name>
    <dbReference type="NCBI Taxonomy" id="3050082"/>
    <lineage>
        <taxon>Bacteria</taxon>
        <taxon>Pseudomonadati</taxon>
        <taxon>Pseudomonadota</taxon>
        <taxon>Alphaproteobacteria</taxon>
        <taxon>Sphingomonadales</taxon>
        <taxon>Sphingosinicellaceae</taxon>
        <taxon>Sphingosinicella</taxon>
    </lineage>
</organism>
<dbReference type="InterPro" id="IPR050261">
    <property type="entry name" value="FrsA_esterase"/>
</dbReference>
<reference evidence="4 5" key="1">
    <citation type="submission" date="2023-05" db="EMBL/GenBank/DDBJ databases">
        <authorList>
            <person name="Guo Y."/>
        </authorList>
    </citation>
    <scope>NUCLEOTIDE SEQUENCE [LARGE SCALE GENOMIC DNA]</scope>
    <source>
        <strain evidence="4 5">GR2756</strain>
    </source>
</reference>
<dbReference type="PANTHER" id="PTHR22946">
    <property type="entry name" value="DIENELACTONE HYDROLASE DOMAIN-CONTAINING PROTEIN-RELATED"/>
    <property type="match status" value="1"/>
</dbReference>
<evidence type="ECO:0000256" key="2">
    <source>
        <dbReference type="ARBA" id="ARBA00038115"/>
    </source>
</evidence>
<dbReference type="InterPro" id="IPR029058">
    <property type="entry name" value="AB_hydrolase_fold"/>
</dbReference>
<dbReference type="GO" id="GO:0016787">
    <property type="term" value="F:hydrolase activity"/>
    <property type="evidence" value="ECO:0007669"/>
    <property type="project" value="UniProtKB-KW"/>
</dbReference>
<sequence length="318" mass="32722">MNKLLAAAAVLALAVSCSPEKHEDAPKESQAPSLPDAVIADPARNEKNPASNRQLLIPSEGMGMNALMLRAAGAGPHPTMLLLHGLPGNEQNLDLAQAVRRAGWNVLTLHYRGSWGSPGNFSIAGAIADAEAAMDFLRQDDNARSYGVDPQRLVIAGHSMGGLAAALQAAGDPRVAGLVLIDAWDAGATAAALAEGGDAAREAFQKGLDDLGNSLKGANVESLTDELLDHQSEWSLMPVAPELARVPMLSIYATHGGAAENKALAEAVGKAAGASVKAVELASDHSFADKRIALAAEVVRWLDALPKTAAGAAPVPAQ</sequence>
<protein>
    <submittedName>
        <fullName evidence="4">Alpha/beta fold hydrolase</fullName>
    </submittedName>
</protein>
<dbReference type="Gene3D" id="3.40.50.1820">
    <property type="entry name" value="alpha/beta hydrolase"/>
    <property type="match status" value="1"/>
</dbReference>
<dbReference type="PROSITE" id="PS51257">
    <property type="entry name" value="PROKAR_LIPOPROTEIN"/>
    <property type="match status" value="1"/>
</dbReference>
<gene>
    <name evidence="4" type="ORF">RQX22_09865</name>
</gene>
<dbReference type="Pfam" id="PF12697">
    <property type="entry name" value="Abhydrolase_6"/>
    <property type="match status" value="1"/>
</dbReference>
<evidence type="ECO:0000256" key="1">
    <source>
        <dbReference type="ARBA" id="ARBA00022801"/>
    </source>
</evidence>
<name>A0ABU3Q776_9SPHN</name>
<evidence type="ECO:0000313" key="5">
    <source>
        <dbReference type="Proteomes" id="UP001259572"/>
    </source>
</evidence>
<dbReference type="PANTHER" id="PTHR22946:SF9">
    <property type="entry name" value="POLYKETIDE TRANSFERASE AF380"/>
    <property type="match status" value="1"/>
</dbReference>
<dbReference type="Proteomes" id="UP001259572">
    <property type="component" value="Unassembled WGS sequence"/>
</dbReference>
<comment type="similarity">
    <text evidence="2">Belongs to the AB hydrolase superfamily. FUS2 hydrolase family.</text>
</comment>
<accession>A0ABU3Q776</accession>
<keyword evidence="1 4" id="KW-0378">Hydrolase</keyword>
<dbReference type="RefSeq" id="WP_315726006.1">
    <property type="nucleotide sequence ID" value="NZ_JAVUPU010000004.1"/>
</dbReference>
<dbReference type="SUPFAM" id="SSF53474">
    <property type="entry name" value="alpha/beta-Hydrolases"/>
    <property type="match status" value="1"/>
</dbReference>
<dbReference type="InterPro" id="IPR000073">
    <property type="entry name" value="AB_hydrolase_1"/>
</dbReference>
<keyword evidence="5" id="KW-1185">Reference proteome</keyword>
<comment type="caution">
    <text evidence="4">The sequence shown here is derived from an EMBL/GenBank/DDBJ whole genome shotgun (WGS) entry which is preliminary data.</text>
</comment>
<proteinExistence type="inferred from homology"/>
<feature type="domain" description="AB hydrolase-1" evidence="3">
    <location>
        <begin position="81"/>
        <end position="289"/>
    </location>
</feature>
<evidence type="ECO:0000313" key="4">
    <source>
        <dbReference type="EMBL" id="MDT9599256.1"/>
    </source>
</evidence>